<dbReference type="EMBL" id="BBMM01000014">
    <property type="protein sequence ID" value="GAL01811.1"/>
    <property type="molecule type" value="Genomic_DNA"/>
</dbReference>
<dbReference type="AlphaFoldDB" id="A0A090WKG3"/>
<dbReference type="Proteomes" id="UP000029647">
    <property type="component" value="Unassembled WGS sequence"/>
</dbReference>
<sequence length="155" mass="17365">MGLNLSVNYKNWDVQTYLYASIGNDVVRNYERNQNLTNLTTNYLDRWTGPGTSNSTPRVTTGATSNQVFSDFYVEDGSFLRAQNMQVGYTITDATLDTLKIKDMRFYVSVNNLFTLTKYRGFDPSASDGAPIGGGIDYGFYPVPRTFLAGVNLKF</sequence>
<gene>
    <name evidence="2" type="ORF">JCM19275_123</name>
    <name evidence="1" type="ORF">JCM19314_1531</name>
</gene>
<organism evidence="2 4">
    <name type="scientific">Nonlabens ulvanivorans</name>
    <name type="common">Persicivirga ulvanivorans</name>
    <dbReference type="NCBI Taxonomy" id="906888"/>
    <lineage>
        <taxon>Bacteria</taxon>
        <taxon>Pseudomonadati</taxon>
        <taxon>Bacteroidota</taxon>
        <taxon>Flavobacteriia</taxon>
        <taxon>Flavobacteriales</taxon>
        <taxon>Flavobacteriaceae</taxon>
        <taxon>Nonlabens</taxon>
    </lineage>
</organism>
<accession>A0A090WKG3</accession>
<name>A0A090WKG3_NONUL</name>
<evidence type="ECO:0000313" key="3">
    <source>
        <dbReference type="Proteomes" id="UP000029226"/>
    </source>
</evidence>
<evidence type="ECO:0000313" key="2">
    <source>
        <dbReference type="EMBL" id="GAL75899.1"/>
    </source>
</evidence>
<evidence type="ECO:0000313" key="1">
    <source>
        <dbReference type="EMBL" id="GAL01811.1"/>
    </source>
</evidence>
<protein>
    <submittedName>
        <fullName evidence="2">Putative outer membrane protein</fullName>
    </submittedName>
</protein>
<proteinExistence type="predicted"/>
<dbReference type="Proteomes" id="UP000029226">
    <property type="component" value="Unassembled WGS sequence"/>
</dbReference>
<dbReference type="EMBL" id="BBNT01000007">
    <property type="protein sequence ID" value="GAL75899.1"/>
    <property type="molecule type" value="Genomic_DNA"/>
</dbReference>
<evidence type="ECO:0000313" key="4">
    <source>
        <dbReference type="Proteomes" id="UP000029647"/>
    </source>
</evidence>
<reference evidence="3 4" key="1">
    <citation type="journal article" date="2014" name="Genome Announc.">
        <title>Draft Genome Sequences of Marine Flavobacterium Nonlabens Strains NR17, NR24, NR27, NR32, NR33, and Ara13.</title>
        <authorList>
            <person name="Nakanishi M."/>
            <person name="Meirelles P."/>
            <person name="Suzuki R."/>
            <person name="Takatani N."/>
            <person name="Mino S."/>
            <person name="Suda W."/>
            <person name="Oshima K."/>
            <person name="Hattori M."/>
            <person name="Ohkuma M."/>
            <person name="Hosokawa M."/>
            <person name="Miyashita K."/>
            <person name="Thompson F.L."/>
            <person name="Niwa A."/>
            <person name="Sawabe T."/>
            <person name="Sawabe T."/>
        </authorList>
    </citation>
    <scope>NUCLEOTIDE SEQUENCE [LARGE SCALE GENOMIC DNA]</scope>
    <source>
        <strain evidence="2">JCM 19275</strain>
        <strain evidence="1">JCM 19314</strain>
        <strain evidence="4">JCM19275</strain>
        <strain evidence="3">JCM19314</strain>
    </source>
</reference>
<comment type="caution">
    <text evidence="2">The sequence shown here is derived from an EMBL/GenBank/DDBJ whole genome shotgun (WGS) entry which is preliminary data.</text>
</comment>
<dbReference type="SUPFAM" id="SSF56935">
    <property type="entry name" value="Porins"/>
    <property type="match status" value="1"/>
</dbReference>